<dbReference type="Proteomes" id="UP000823786">
    <property type="component" value="Unassembled WGS sequence"/>
</dbReference>
<protein>
    <submittedName>
        <fullName evidence="2">ParB family chromosome partitioning protein</fullName>
    </submittedName>
</protein>
<evidence type="ECO:0000313" key="2">
    <source>
        <dbReference type="EMBL" id="MBP1862173.1"/>
    </source>
</evidence>
<dbReference type="SUPFAM" id="SSF110849">
    <property type="entry name" value="ParB/Sulfiredoxin"/>
    <property type="match status" value="1"/>
</dbReference>
<dbReference type="Gene3D" id="3.90.1530.30">
    <property type="match status" value="1"/>
</dbReference>
<dbReference type="PANTHER" id="PTHR33375">
    <property type="entry name" value="CHROMOSOME-PARTITIONING PROTEIN PARB-RELATED"/>
    <property type="match status" value="1"/>
</dbReference>
<evidence type="ECO:0000313" key="3">
    <source>
        <dbReference type="Proteomes" id="UP000823786"/>
    </source>
</evidence>
<comment type="caution">
    <text evidence="2">The sequence shown here is derived from an EMBL/GenBank/DDBJ whole genome shotgun (WGS) entry which is preliminary data.</text>
</comment>
<dbReference type="EMBL" id="JAGGJV010000014">
    <property type="protein sequence ID" value="MBP1862173.1"/>
    <property type="molecule type" value="Genomic_DNA"/>
</dbReference>
<proteinExistence type="predicted"/>
<keyword evidence="3" id="KW-1185">Reference proteome</keyword>
<dbReference type="PANTHER" id="PTHR33375:SF1">
    <property type="entry name" value="CHROMOSOME-PARTITIONING PROTEIN PARB-RELATED"/>
    <property type="match status" value="1"/>
</dbReference>
<sequence>MTKHTVLQIPELRVLIQDVKLSEIDIPEDRARDFDPAEAEALAPIIAMQGLQHPIRIRSHGNRFMLVAGLRRLEAVRLNEWQSIPATVSTADNDADARIEEVMENLARHELKVLDRCHHLYELKQAYERLYPAMKHGGDRKSEIKSPNWALDPEQPEIFGFARATAEKFGISQTAIKLAVKIWKDLSVASRTRCAGTWLADHQAGLKQLAEQTPVNQAKVLDLLFSEPPKATNVPDALTIIENGRVLTHDERKFAAVNKALSKMPEKALNSVVEAQAGRIDARLAEMKKSIAVLSKFFADLQDDELDNVVADHEERIIASLKRRGRI</sequence>
<dbReference type="InterPro" id="IPR036086">
    <property type="entry name" value="ParB/Sulfiredoxin_sf"/>
</dbReference>
<dbReference type="InterPro" id="IPR050336">
    <property type="entry name" value="Chromosome_partition/occlusion"/>
</dbReference>
<evidence type="ECO:0000259" key="1">
    <source>
        <dbReference type="SMART" id="SM00470"/>
    </source>
</evidence>
<accession>A0ABS4EW84</accession>
<dbReference type="SMART" id="SM00470">
    <property type="entry name" value="ParB"/>
    <property type="match status" value="1"/>
</dbReference>
<name>A0ABS4EW84_9HYPH</name>
<dbReference type="RefSeq" id="WP_209857165.1">
    <property type="nucleotide sequence ID" value="NZ_JAGGJV010000014.1"/>
</dbReference>
<reference evidence="2 3" key="1">
    <citation type="submission" date="2021-03" db="EMBL/GenBank/DDBJ databases">
        <title>Genomic Encyclopedia of Type Strains, Phase IV (KMG-IV): sequencing the most valuable type-strain genomes for metagenomic binning, comparative biology and taxonomic classification.</title>
        <authorList>
            <person name="Goeker M."/>
        </authorList>
    </citation>
    <scope>NUCLEOTIDE SEQUENCE [LARGE SCALE GENOMIC DNA]</scope>
    <source>
        <strain evidence="2 3">DSM 26427</strain>
    </source>
</reference>
<organism evidence="2 3">
    <name type="scientific">Rhizobium herbae</name>
    <dbReference type="NCBI Taxonomy" id="508661"/>
    <lineage>
        <taxon>Bacteria</taxon>
        <taxon>Pseudomonadati</taxon>
        <taxon>Pseudomonadota</taxon>
        <taxon>Alphaproteobacteria</taxon>
        <taxon>Hyphomicrobiales</taxon>
        <taxon>Rhizobiaceae</taxon>
        <taxon>Rhizobium/Agrobacterium group</taxon>
        <taxon>Rhizobium</taxon>
    </lineage>
</organism>
<dbReference type="Pfam" id="PF02195">
    <property type="entry name" value="ParB_N"/>
    <property type="match status" value="1"/>
</dbReference>
<gene>
    <name evidence="2" type="ORF">J2Z75_005704</name>
</gene>
<feature type="domain" description="ParB-like N-terminal" evidence="1">
    <location>
        <begin position="17"/>
        <end position="106"/>
    </location>
</feature>
<dbReference type="InterPro" id="IPR003115">
    <property type="entry name" value="ParB_N"/>
</dbReference>